<dbReference type="Proteomes" id="UP000655208">
    <property type="component" value="Unassembled WGS sequence"/>
</dbReference>
<reference evidence="2" key="2">
    <citation type="submission" date="2020-09" db="EMBL/GenBank/DDBJ databases">
        <authorList>
            <person name="Sun Q."/>
            <person name="Zhou Y."/>
        </authorList>
    </citation>
    <scope>NUCLEOTIDE SEQUENCE</scope>
    <source>
        <strain evidence="2">CGMCC 4.7308</strain>
    </source>
</reference>
<protein>
    <submittedName>
        <fullName evidence="2">Uncharacterized protein</fullName>
    </submittedName>
</protein>
<feature type="transmembrane region" description="Helical" evidence="1">
    <location>
        <begin position="42"/>
        <end position="71"/>
    </location>
</feature>
<keyword evidence="3" id="KW-1185">Reference proteome</keyword>
<name>A0A917SRT9_9ACTN</name>
<keyword evidence="1" id="KW-0812">Transmembrane</keyword>
<gene>
    <name evidence="2" type="ORF">GCM10011594_12780</name>
</gene>
<comment type="caution">
    <text evidence="2">The sequence shown here is derived from an EMBL/GenBank/DDBJ whole genome shotgun (WGS) entry which is preliminary data.</text>
</comment>
<keyword evidence="1" id="KW-0472">Membrane</keyword>
<sequence length="83" mass="9036">MDLSELRFLRRLGMWTAIGGLAVAGSLWSIGELWPSTMRTNISAGLVFLLSLFAAAVGAVIMLLSLVAAAVQRRRGREVPEHR</sequence>
<dbReference type="RefSeq" id="WP_188940634.1">
    <property type="nucleotide sequence ID" value="NZ_BMNA01000002.1"/>
</dbReference>
<accession>A0A917SRT9</accession>
<evidence type="ECO:0000313" key="2">
    <source>
        <dbReference type="EMBL" id="GGL94410.1"/>
    </source>
</evidence>
<proteinExistence type="predicted"/>
<feature type="transmembrane region" description="Helical" evidence="1">
    <location>
        <begin position="12"/>
        <end position="30"/>
    </location>
</feature>
<keyword evidence="1" id="KW-1133">Transmembrane helix</keyword>
<reference evidence="2" key="1">
    <citation type="journal article" date="2014" name="Int. J. Syst. Evol. Microbiol.">
        <title>Complete genome sequence of Corynebacterium casei LMG S-19264T (=DSM 44701T), isolated from a smear-ripened cheese.</title>
        <authorList>
            <consortium name="US DOE Joint Genome Institute (JGI-PGF)"/>
            <person name="Walter F."/>
            <person name="Albersmeier A."/>
            <person name="Kalinowski J."/>
            <person name="Ruckert C."/>
        </authorList>
    </citation>
    <scope>NUCLEOTIDE SEQUENCE</scope>
    <source>
        <strain evidence="2">CGMCC 4.7308</strain>
    </source>
</reference>
<evidence type="ECO:0000256" key="1">
    <source>
        <dbReference type="SAM" id="Phobius"/>
    </source>
</evidence>
<dbReference type="EMBL" id="BMNA01000002">
    <property type="protein sequence ID" value="GGL94410.1"/>
    <property type="molecule type" value="Genomic_DNA"/>
</dbReference>
<evidence type="ECO:0000313" key="3">
    <source>
        <dbReference type="Proteomes" id="UP000655208"/>
    </source>
</evidence>
<dbReference type="AlphaFoldDB" id="A0A917SRT9"/>
<organism evidence="2 3">
    <name type="scientific">Nakamurella endophytica</name>
    <dbReference type="NCBI Taxonomy" id="1748367"/>
    <lineage>
        <taxon>Bacteria</taxon>
        <taxon>Bacillati</taxon>
        <taxon>Actinomycetota</taxon>
        <taxon>Actinomycetes</taxon>
        <taxon>Nakamurellales</taxon>
        <taxon>Nakamurellaceae</taxon>
        <taxon>Nakamurella</taxon>
    </lineage>
</organism>